<sequence>MSENSHKAYEEFEVDAEDAVTRVREIVREGNVSRLFVKRDTGETILEVPLTAGVAVATVGLFLAPVLVAVGAVAALVTRVTIGVERHVITETVA</sequence>
<dbReference type="InterPro" id="IPR025642">
    <property type="entry name" value="DUF4342"/>
</dbReference>
<dbReference type="KEGG" id="mlz:F6J85_15270"/>
<dbReference type="AlphaFoldDB" id="A0A5J6L787"/>
<evidence type="ECO:0000313" key="4">
    <source>
        <dbReference type="Proteomes" id="UP000325516"/>
    </source>
</evidence>
<gene>
    <name evidence="3" type="ORF">F6J85_15270</name>
</gene>
<name>A0A5J6L787_9MICO</name>
<protein>
    <submittedName>
        <fullName evidence="3">DUF4342 domain-containing protein</fullName>
    </submittedName>
</protein>
<evidence type="ECO:0000256" key="1">
    <source>
        <dbReference type="SAM" id="Phobius"/>
    </source>
</evidence>
<dbReference type="EMBL" id="CP044232">
    <property type="protein sequence ID" value="QEW04315.1"/>
    <property type="molecule type" value="Genomic_DNA"/>
</dbReference>
<dbReference type="Proteomes" id="UP000325516">
    <property type="component" value="Chromosome"/>
</dbReference>
<evidence type="ECO:0000259" key="2">
    <source>
        <dbReference type="Pfam" id="PF14242"/>
    </source>
</evidence>
<dbReference type="Pfam" id="PF14242">
    <property type="entry name" value="DUF4342"/>
    <property type="match status" value="1"/>
</dbReference>
<keyword evidence="4" id="KW-1185">Reference proteome</keyword>
<accession>A0A5J6L787</accession>
<keyword evidence="1" id="KW-1133">Transmembrane helix</keyword>
<keyword evidence="1" id="KW-0472">Membrane</keyword>
<organism evidence="3 4">
    <name type="scientific">Microbacterium lushaniae</name>
    <dbReference type="NCBI Taxonomy" id="2614639"/>
    <lineage>
        <taxon>Bacteria</taxon>
        <taxon>Bacillati</taxon>
        <taxon>Actinomycetota</taxon>
        <taxon>Actinomycetes</taxon>
        <taxon>Micrococcales</taxon>
        <taxon>Microbacteriaceae</taxon>
        <taxon>Microbacterium</taxon>
    </lineage>
</organism>
<feature type="transmembrane region" description="Helical" evidence="1">
    <location>
        <begin position="54"/>
        <end position="77"/>
    </location>
</feature>
<evidence type="ECO:0000313" key="3">
    <source>
        <dbReference type="EMBL" id="QEW04315.1"/>
    </source>
</evidence>
<proteinExistence type="predicted"/>
<keyword evidence="1" id="KW-0812">Transmembrane</keyword>
<dbReference type="RefSeq" id="WP_150926338.1">
    <property type="nucleotide sequence ID" value="NZ_CP044232.1"/>
</dbReference>
<reference evidence="4" key="1">
    <citation type="submission" date="2019-09" db="EMBL/GenBank/DDBJ databases">
        <title>Mumia zhuanghuii sp. nov. isolated from the intestinal contents of plateau pika (Ochotona curzoniae) in the Qinghai-Tibet plateau of China.</title>
        <authorList>
            <person name="Tian Z."/>
        </authorList>
    </citation>
    <scope>NUCLEOTIDE SEQUENCE [LARGE SCALE GENOMIC DNA]</scope>
    <source>
        <strain evidence="4">L-031</strain>
    </source>
</reference>
<feature type="domain" description="DUF4342" evidence="2">
    <location>
        <begin position="7"/>
        <end position="86"/>
    </location>
</feature>